<dbReference type="Proteomes" id="UP000820977">
    <property type="component" value="Unassembled WGS sequence"/>
</dbReference>
<reference evidence="2 3" key="1">
    <citation type="submission" date="2020-05" db="EMBL/GenBank/DDBJ databases">
        <title>Distinct polysaccharide utilization as determinants for interspecies competition between intestinal Prevotella spp.</title>
        <authorList>
            <person name="Galvez E.J.C."/>
            <person name="Iljazovic A."/>
            <person name="Strowig T."/>
        </authorList>
    </citation>
    <scope>NUCLEOTIDE SEQUENCE [LARGE SCALE GENOMIC DNA]</scope>
    <source>
        <strain evidence="2 3">PCHR</strain>
    </source>
</reference>
<feature type="region of interest" description="Disordered" evidence="1">
    <location>
        <begin position="86"/>
        <end position="110"/>
    </location>
</feature>
<keyword evidence="3" id="KW-1185">Reference proteome</keyword>
<dbReference type="RefSeq" id="WP_172345650.1">
    <property type="nucleotide sequence ID" value="NZ_JABKKJ010000032.1"/>
</dbReference>
<evidence type="ECO:0000256" key="1">
    <source>
        <dbReference type="SAM" id="MobiDB-lite"/>
    </source>
</evidence>
<gene>
    <name evidence="2" type="ORF">HPS54_11855</name>
</gene>
<dbReference type="EMBL" id="JABKKJ010000032">
    <property type="protein sequence ID" value="NPE26192.1"/>
    <property type="molecule type" value="Genomic_DNA"/>
</dbReference>
<feature type="compositionally biased region" description="Polar residues" evidence="1">
    <location>
        <begin position="93"/>
        <end position="105"/>
    </location>
</feature>
<name>A0ABX2B5F4_9BACT</name>
<protein>
    <submittedName>
        <fullName evidence="2">Uncharacterized protein</fullName>
    </submittedName>
</protein>
<proteinExistence type="predicted"/>
<sequence>MGKTGKVIIIPNEDGSVITYGLTELDRSLSPDGMRLELVKDLTNCNAEKRPADFAKNGTATAGFIENIRTSCGSDFQGTVQRLISMPDDTDNELPNRSSSANKQTPQKDDNEIKIELWGENQPVVFKFHTINTGGDYGKFETNATLDFWQEDNGEISMRQFATTVYFNSGKLNEYEFIYTGRRKGNKIIFTRRQDSLNGGNFTALESWMPSVLTIKSPTSVVFDRCTYIRKK</sequence>
<organism evidence="2 3">
    <name type="scientific">Xylanibacter caecicola</name>
    <dbReference type="NCBI Taxonomy" id="2736294"/>
    <lineage>
        <taxon>Bacteria</taxon>
        <taxon>Pseudomonadati</taxon>
        <taxon>Bacteroidota</taxon>
        <taxon>Bacteroidia</taxon>
        <taxon>Bacteroidales</taxon>
        <taxon>Prevotellaceae</taxon>
        <taxon>Xylanibacter</taxon>
    </lineage>
</organism>
<evidence type="ECO:0000313" key="3">
    <source>
        <dbReference type="Proteomes" id="UP000820977"/>
    </source>
</evidence>
<evidence type="ECO:0000313" key="2">
    <source>
        <dbReference type="EMBL" id="NPE26192.1"/>
    </source>
</evidence>
<comment type="caution">
    <text evidence="2">The sequence shown here is derived from an EMBL/GenBank/DDBJ whole genome shotgun (WGS) entry which is preliminary data.</text>
</comment>
<accession>A0ABX2B5F4</accession>